<comment type="caution">
    <text evidence="2">The sequence shown here is derived from an EMBL/GenBank/DDBJ whole genome shotgun (WGS) entry which is preliminary data.</text>
</comment>
<dbReference type="EMBL" id="JASDAP010000068">
    <property type="protein sequence ID" value="KAK1875815.1"/>
    <property type="molecule type" value="Genomic_DNA"/>
</dbReference>
<keyword evidence="2" id="KW-0675">Receptor</keyword>
<proteinExistence type="predicted"/>
<feature type="compositionally biased region" description="Acidic residues" evidence="1">
    <location>
        <begin position="47"/>
        <end position="58"/>
    </location>
</feature>
<evidence type="ECO:0000256" key="1">
    <source>
        <dbReference type="SAM" id="MobiDB-lite"/>
    </source>
</evidence>
<organism evidence="2 3">
    <name type="scientific">Dissostichus eleginoides</name>
    <name type="common">Patagonian toothfish</name>
    <name type="synonym">Dissostichus amissus</name>
    <dbReference type="NCBI Taxonomy" id="100907"/>
    <lineage>
        <taxon>Eukaryota</taxon>
        <taxon>Metazoa</taxon>
        <taxon>Chordata</taxon>
        <taxon>Craniata</taxon>
        <taxon>Vertebrata</taxon>
        <taxon>Euteleostomi</taxon>
        <taxon>Actinopterygii</taxon>
        <taxon>Neopterygii</taxon>
        <taxon>Teleostei</taxon>
        <taxon>Neoteleostei</taxon>
        <taxon>Acanthomorphata</taxon>
        <taxon>Eupercaria</taxon>
        <taxon>Perciformes</taxon>
        <taxon>Notothenioidei</taxon>
        <taxon>Nototheniidae</taxon>
        <taxon>Dissostichus</taxon>
    </lineage>
</organism>
<protein>
    <submittedName>
        <fullName evidence="2">Anthrax toxin receptor 2</fullName>
    </submittedName>
</protein>
<evidence type="ECO:0000313" key="3">
    <source>
        <dbReference type="Proteomes" id="UP001228049"/>
    </source>
</evidence>
<dbReference type="Proteomes" id="UP001228049">
    <property type="component" value="Unassembled WGS sequence"/>
</dbReference>
<accession>A0AAD9B212</accession>
<dbReference type="AlphaFoldDB" id="A0AAD9B212"/>
<name>A0AAD9B212_DISEL</name>
<feature type="region of interest" description="Disordered" evidence="1">
    <location>
        <begin position="24"/>
        <end position="58"/>
    </location>
</feature>
<gene>
    <name evidence="2" type="ORF">KUDE01_015817</name>
</gene>
<evidence type="ECO:0000313" key="2">
    <source>
        <dbReference type="EMBL" id="KAK1875815.1"/>
    </source>
</evidence>
<reference evidence="2" key="1">
    <citation type="submission" date="2023-04" db="EMBL/GenBank/DDBJ databases">
        <title>Chromosome-level genome of Chaenocephalus aceratus.</title>
        <authorList>
            <person name="Park H."/>
        </authorList>
    </citation>
    <scope>NUCLEOTIDE SEQUENCE</scope>
    <source>
        <strain evidence="2">DE</strain>
        <tissue evidence="2">Muscle</tissue>
    </source>
</reference>
<keyword evidence="3" id="KW-1185">Reference proteome</keyword>
<sequence length="75" mass="8597">MQWKTVHNEVWRLVKDIKERCASPTQRVATVISPPPGKRARQSEGLSDVEDSSSSDECTQDEVGAYIDFNFKRRE</sequence>